<protein>
    <submittedName>
        <fullName evidence="2">Uncharacterized protein</fullName>
    </submittedName>
</protein>
<evidence type="ECO:0000256" key="1">
    <source>
        <dbReference type="SAM" id="MobiDB-lite"/>
    </source>
</evidence>
<evidence type="ECO:0000313" key="3">
    <source>
        <dbReference type="Proteomes" id="UP000070544"/>
    </source>
</evidence>
<keyword evidence="3" id="KW-1185">Reference proteome</keyword>
<sequence length="210" mass="21785">MPSSSTVPSVSQAGVENTVTDSTSSVPPREASWTGGAPVGSIGNPPVDPIEREMWERKRAEVLRDIYDPFGSGVGNAAQLVTAPPPISSPASPFSRPTPSPGLGVSSSAAPLCSMGSFERLGRDRMHLLGLEDEEPIVSAGQDLAGGGVISPMLPTGANPIAWFPAMPLNEVWLTSQSSLPHPNLLSTSTLPLSASLNESCGHLGCRINH</sequence>
<organism evidence="2 3">
    <name type="scientific">Gonapodya prolifera (strain JEL478)</name>
    <name type="common">Monoblepharis prolifera</name>
    <dbReference type="NCBI Taxonomy" id="1344416"/>
    <lineage>
        <taxon>Eukaryota</taxon>
        <taxon>Fungi</taxon>
        <taxon>Fungi incertae sedis</taxon>
        <taxon>Chytridiomycota</taxon>
        <taxon>Chytridiomycota incertae sedis</taxon>
        <taxon>Monoblepharidomycetes</taxon>
        <taxon>Monoblepharidales</taxon>
        <taxon>Gonapodyaceae</taxon>
        <taxon>Gonapodya</taxon>
    </lineage>
</organism>
<evidence type="ECO:0000313" key="2">
    <source>
        <dbReference type="EMBL" id="KXS16520.1"/>
    </source>
</evidence>
<dbReference type="EMBL" id="KQ965752">
    <property type="protein sequence ID" value="KXS16520.1"/>
    <property type="molecule type" value="Genomic_DNA"/>
</dbReference>
<gene>
    <name evidence="2" type="ORF">M427DRAFT_291625</name>
</gene>
<feature type="region of interest" description="Disordered" evidence="1">
    <location>
        <begin position="84"/>
        <end position="108"/>
    </location>
</feature>
<reference evidence="2 3" key="1">
    <citation type="journal article" date="2015" name="Genome Biol. Evol.">
        <title>Phylogenomic analyses indicate that early fungi evolved digesting cell walls of algal ancestors of land plants.</title>
        <authorList>
            <person name="Chang Y."/>
            <person name="Wang S."/>
            <person name="Sekimoto S."/>
            <person name="Aerts A.L."/>
            <person name="Choi C."/>
            <person name="Clum A."/>
            <person name="LaButti K.M."/>
            <person name="Lindquist E.A."/>
            <person name="Yee Ngan C."/>
            <person name="Ohm R.A."/>
            <person name="Salamov A.A."/>
            <person name="Grigoriev I.V."/>
            <person name="Spatafora J.W."/>
            <person name="Berbee M.L."/>
        </authorList>
    </citation>
    <scope>NUCLEOTIDE SEQUENCE [LARGE SCALE GENOMIC DNA]</scope>
    <source>
        <strain evidence="2 3">JEL478</strain>
    </source>
</reference>
<name>A0A139AIA4_GONPJ</name>
<feature type="region of interest" description="Disordered" evidence="1">
    <location>
        <begin position="1"/>
        <end position="49"/>
    </location>
</feature>
<proteinExistence type="predicted"/>
<accession>A0A139AIA4</accession>
<dbReference type="Proteomes" id="UP000070544">
    <property type="component" value="Unassembled WGS sequence"/>
</dbReference>
<feature type="compositionally biased region" description="Polar residues" evidence="1">
    <location>
        <begin position="1"/>
        <end position="26"/>
    </location>
</feature>
<dbReference type="AlphaFoldDB" id="A0A139AIA4"/>